<feature type="transmembrane region" description="Helical" evidence="2">
    <location>
        <begin position="6"/>
        <end position="26"/>
    </location>
</feature>
<dbReference type="RefSeq" id="WP_338007062.1">
    <property type="nucleotide sequence ID" value="NZ_JAOPKB010000002.1"/>
</dbReference>
<protein>
    <recommendedName>
        <fullName evidence="5">Small CPxCG-related zinc finger protein</fullName>
    </recommendedName>
</protein>
<proteinExistence type="predicted"/>
<dbReference type="EMBL" id="JAOPKB010000002">
    <property type="protein sequence ID" value="MCU4971941.1"/>
    <property type="molecule type" value="Genomic_DNA"/>
</dbReference>
<comment type="caution">
    <text evidence="3">The sequence shown here is derived from an EMBL/GenBank/DDBJ whole genome shotgun (WGS) entry which is preliminary data.</text>
</comment>
<evidence type="ECO:0000313" key="3">
    <source>
        <dbReference type="EMBL" id="MCU4971941.1"/>
    </source>
</evidence>
<gene>
    <name evidence="3" type="ORF">OB955_04215</name>
</gene>
<feature type="compositionally biased region" description="Basic and acidic residues" evidence="1">
    <location>
        <begin position="48"/>
        <end position="68"/>
    </location>
</feature>
<keyword evidence="2" id="KW-0472">Membrane</keyword>
<keyword evidence="2" id="KW-0812">Transmembrane</keyword>
<evidence type="ECO:0000256" key="1">
    <source>
        <dbReference type="SAM" id="MobiDB-lite"/>
    </source>
</evidence>
<evidence type="ECO:0000313" key="4">
    <source>
        <dbReference type="Proteomes" id="UP001320972"/>
    </source>
</evidence>
<feature type="region of interest" description="Disordered" evidence="1">
    <location>
        <begin position="47"/>
        <end position="68"/>
    </location>
</feature>
<keyword evidence="4" id="KW-1185">Reference proteome</keyword>
<evidence type="ECO:0000256" key="2">
    <source>
        <dbReference type="SAM" id="Phobius"/>
    </source>
</evidence>
<reference evidence="3 4" key="1">
    <citation type="submission" date="2022-09" db="EMBL/GenBank/DDBJ databases">
        <title>Enrichment on poylsaccharides allowed isolation of novel metabolic and taxonomic groups of Haloarchaea.</title>
        <authorList>
            <person name="Sorokin D.Y."/>
            <person name="Elcheninov A.G."/>
            <person name="Khizhniak T.V."/>
            <person name="Kolganova T.V."/>
            <person name="Kublanov I.V."/>
        </authorList>
    </citation>
    <scope>NUCLEOTIDE SEQUENCE [LARGE SCALE GENOMIC DNA]</scope>
    <source>
        <strain evidence="3 4">AArc-m2/3/4</strain>
    </source>
</reference>
<dbReference type="Proteomes" id="UP001320972">
    <property type="component" value="Unassembled WGS sequence"/>
</dbReference>
<accession>A0ABT2QAI4</accession>
<name>A0ABT2QAI4_9EURY</name>
<evidence type="ECO:0008006" key="5">
    <source>
        <dbReference type="Google" id="ProtNLM"/>
    </source>
</evidence>
<organism evidence="3 4">
    <name type="scientific">Natronoglomus mannanivorans</name>
    <dbReference type="NCBI Taxonomy" id="2979990"/>
    <lineage>
        <taxon>Archaea</taxon>
        <taxon>Methanobacteriati</taxon>
        <taxon>Methanobacteriota</taxon>
        <taxon>Stenosarchaea group</taxon>
        <taxon>Halobacteria</taxon>
        <taxon>Halobacteriales</taxon>
        <taxon>Natrialbaceae</taxon>
        <taxon>Natronoglomus</taxon>
    </lineage>
</organism>
<sequence>MNLEAVYWLAVFVVVMIPVWAVFLFVRSRLGVSRQAWSAASYGGIGPEPHHSSESGEPQFRDPRDRPGHCPSCGEPIDEYEFDRCWNCARTVR</sequence>
<keyword evidence="2" id="KW-1133">Transmembrane helix</keyword>